<feature type="signal peptide" evidence="1">
    <location>
        <begin position="1"/>
        <end position="16"/>
    </location>
</feature>
<protein>
    <submittedName>
        <fullName evidence="2">CLUMA_CG019939, isoform A</fullName>
    </submittedName>
</protein>
<sequence length="138" mass="15756">MFAVLYLSWLINGVISSGIAKISRQLLISITICEFPFQSYLNIFTLLIGESFTLGEKRSCVWLWEAVGRRRRRKQKNRVRLESISEDSLEPVTFTSNSPQTSFWRMWDVGTVPGRLGDAIGILVRYAHQSIATILCPM</sequence>
<proteinExistence type="predicted"/>
<feature type="chain" id="PRO_5013017959" evidence="1">
    <location>
        <begin position="17"/>
        <end position="138"/>
    </location>
</feature>
<gene>
    <name evidence="2" type="ORF">CLUMA_CG019939</name>
</gene>
<evidence type="ECO:0000313" key="3">
    <source>
        <dbReference type="Proteomes" id="UP000183832"/>
    </source>
</evidence>
<name>A0A1J1J260_9DIPT</name>
<evidence type="ECO:0000256" key="1">
    <source>
        <dbReference type="SAM" id="SignalP"/>
    </source>
</evidence>
<evidence type="ECO:0000313" key="2">
    <source>
        <dbReference type="EMBL" id="CRL06525.1"/>
    </source>
</evidence>
<dbReference type="EMBL" id="CVRI01000067">
    <property type="protein sequence ID" value="CRL06525.1"/>
    <property type="molecule type" value="Genomic_DNA"/>
</dbReference>
<accession>A0A1J1J260</accession>
<dbReference type="AlphaFoldDB" id="A0A1J1J260"/>
<keyword evidence="1" id="KW-0732">Signal</keyword>
<dbReference type="Proteomes" id="UP000183832">
    <property type="component" value="Unassembled WGS sequence"/>
</dbReference>
<keyword evidence="3" id="KW-1185">Reference proteome</keyword>
<organism evidence="2 3">
    <name type="scientific">Clunio marinus</name>
    <dbReference type="NCBI Taxonomy" id="568069"/>
    <lineage>
        <taxon>Eukaryota</taxon>
        <taxon>Metazoa</taxon>
        <taxon>Ecdysozoa</taxon>
        <taxon>Arthropoda</taxon>
        <taxon>Hexapoda</taxon>
        <taxon>Insecta</taxon>
        <taxon>Pterygota</taxon>
        <taxon>Neoptera</taxon>
        <taxon>Endopterygota</taxon>
        <taxon>Diptera</taxon>
        <taxon>Nematocera</taxon>
        <taxon>Chironomoidea</taxon>
        <taxon>Chironomidae</taxon>
        <taxon>Clunio</taxon>
    </lineage>
</organism>
<reference evidence="2 3" key="1">
    <citation type="submission" date="2015-04" db="EMBL/GenBank/DDBJ databases">
        <authorList>
            <person name="Syromyatnikov M.Y."/>
            <person name="Popov V.N."/>
        </authorList>
    </citation>
    <scope>NUCLEOTIDE SEQUENCE [LARGE SCALE GENOMIC DNA]</scope>
</reference>